<keyword evidence="2" id="KW-1185">Reference proteome</keyword>
<reference evidence="1" key="1">
    <citation type="submission" date="2021-10" db="EMBL/GenBank/DDBJ databases">
        <title>Streptomyces nigrumlapis sp.nov.,an antimicrobial producing actinobacterium isolated from Black Gobi rocks.</title>
        <authorList>
            <person name="Wen Y."/>
            <person name="Zhang W."/>
            <person name="Liu X.G."/>
        </authorList>
    </citation>
    <scope>NUCLEOTIDE SEQUENCE</scope>
    <source>
        <strain evidence="1">ST13-2-2</strain>
    </source>
</reference>
<gene>
    <name evidence="1" type="ORF">K9S39_07040</name>
</gene>
<proteinExistence type="predicted"/>
<organism evidence="1 2">
    <name type="scientific">Streptomyces halobius</name>
    <dbReference type="NCBI Taxonomy" id="2879846"/>
    <lineage>
        <taxon>Bacteria</taxon>
        <taxon>Bacillati</taxon>
        <taxon>Actinomycetota</taxon>
        <taxon>Actinomycetes</taxon>
        <taxon>Kitasatosporales</taxon>
        <taxon>Streptomycetaceae</taxon>
        <taxon>Streptomyces</taxon>
    </lineage>
</organism>
<name>A0ABY4M498_9ACTN</name>
<evidence type="ECO:0008006" key="3">
    <source>
        <dbReference type="Google" id="ProtNLM"/>
    </source>
</evidence>
<protein>
    <recommendedName>
        <fullName evidence="3">YD repeat-containing protein</fullName>
    </recommendedName>
</protein>
<evidence type="ECO:0000313" key="1">
    <source>
        <dbReference type="EMBL" id="UQA91649.1"/>
    </source>
</evidence>
<evidence type="ECO:0000313" key="2">
    <source>
        <dbReference type="Proteomes" id="UP000830115"/>
    </source>
</evidence>
<dbReference type="Proteomes" id="UP000830115">
    <property type="component" value="Chromosome"/>
</dbReference>
<sequence length="75" mass="8135">MTERSNNYPTGDPSGMSFIANRWTFTGPQGYRVVFDGDGYTVLSYNGAEERPVPHGRGLSEDDAHALAARLSGRG</sequence>
<accession>A0ABY4M498</accession>
<dbReference type="EMBL" id="CP086322">
    <property type="protein sequence ID" value="UQA91649.1"/>
    <property type="molecule type" value="Genomic_DNA"/>
</dbReference>
<dbReference type="RefSeq" id="WP_248862457.1">
    <property type="nucleotide sequence ID" value="NZ_CP086322.1"/>
</dbReference>